<evidence type="ECO:0000313" key="2">
    <source>
        <dbReference type="Proteomes" id="UP001595816"/>
    </source>
</evidence>
<dbReference type="RefSeq" id="WP_253761828.1">
    <property type="nucleotide sequence ID" value="NZ_JAMZDZ010000001.1"/>
</dbReference>
<reference evidence="2" key="1">
    <citation type="journal article" date="2019" name="Int. J. Syst. Evol. Microbiol.">
        <title>The Global Catalogue of Microorganisms (GCM) 10K type strain sequencing project: providing services to taxonomists for standard genome sequencing and annotation.</title>
        <authorList>
            <consortium name="The Broad Institute Genomics Platform"/>
            <consortium name="The Broad Institute Genome Sequencing Center for Infectious Disease"/>
            <person name="Wu L."/>
            <person name="Ma J."/>
        </authorList>
    </citation>
    <scope>NUCLEOTIDE SEQUENCE [LARGE SCALE GENOMIC DNA]</scope>
    <source>
        <strain evidence="2">CGMCC 4.7289</strain>
    </source>
</reference>
<protein>
    <submittedName>
        <fullName evidence="1">Uncharacterized protein</fullName>
    </submittedName>
</protein>
<dbReference type="EMBL" id="JBHSAY010000015">
    <property type="protein sequence ID" value="MFC4133972.1"/>
    <property type="molecule type" value="Genomic_DNA"/>
</dbReference>
<keyword evidence="2" id="KW-1185">Reference proteome</keyword>
<organism evidence="1 2">
    <name type="scientific">Hamadaea flava</name>
    <dbReference type="NCBI Taxonomy" id="1742688"/>
    <lineage>
        <taxon>Bacteria</taxon>
        <taxon>Bacillati</taxon>
        <taxon>Actinomycetota</taxon>
        <taxon>Actinomycetes</taxon>
        <taxon>Micromonosporales</taxon>
        <taxon>Micromonosporaceae</taxon>
        <taxon>Hamadaea</taxon>
    </lineage>
</organism>
<name>A0ABV8LSI2_9ACTN</name>
<comment type="caution">
    <text evidence="1">The sequence shown here is derived from an EMBL/GenBank/DDBJ whole genome shotgun (WGS) entry which is preliminary data.</text>
</comment>
<evidence type="ECO:0000313" key="1">
    <source>
        <dbReference type="EMBL" id="MFC4133972.1"/>
    </source>
</evidence>
<dbReference type="Proteomes" id="UP001595816">
    <property type="component" value="Unassembled WGS sequence"/>
</dbReference>
<proteinExistence type="predicted"/>
<gene>
    <name evidence="1" type="ORF">ACFOZ4_25460</name>
</gene>
<sequence>MIDKTGRHWRGEDFTDLTDYLRDFQAGGYPVRHTDELLCRKCSGKSFRLEDRLLAVAASAQPYGSITKRSSSLVASKS</sequence>
<accession>A0ABV8LSI2</accession>